<evidence type="ECO:0000259" key="9">
    <source>
        <dbReference type="Pfam" id="PF05649"/>
    </source>
</evidence>
<dbReference type="InterPro" id="IPR042089">
    <property type="entry name" value="Peptidase_M13_dom_2"/>
</dbReference>
<dbReference type="KEGG" id="mnu:NCTC10166_00368"/>
<dbReference type="Pfam" id="PF05649">
    <property type="entry name" value="Peptidase_M13_N"/>
    <property type="match status" value="1"/>
</dbReference>
<dbReference type="PROSITE" id="PS51885">
    <property type="entry name" value="NEPRILYSIN"/>
    <property type="match status" value="1"/>
</dbReference>
<dbReference type="EMBL" id="LR214951">
    <property type="protein sequence ID" value="VEU59397.1"/>
    <property type="molecule type" value="Genomic_DNA"/>
</dbReference>
<dbReference type="GO" id="GO:0005886">
    <property type="term" value="C:plasma membrane"/>
    <property type="evidence" value="ECO:0007669"/>
    <property type="project" value="TreeGrafter"/>
</dbReference>
<evidence type="ECO:0000256" key="2">
    <source>
        <dbReference type="ARBA" id="ARBA00007357"/>
    </source>
</evidence>
<evidence type="ECO:0000256" key="3">
    <source>
        <dbReference type="ARBA" id="ARBA00022670"/>
    </source>
</evidence>
<dbReference type="InterPro" id="IPR024079">
    <property type="entry name" value="MetalloPept_cat_dom_sf"/>
</dbReference>
<gene>
    <name evidence="10" type="primary">pepO</name>
    <name evidence="10" type="ORF">NCTC10166_00368</name>
</gene>
<name>A0A449A589_9BACT</name>
<keyword evidence="6" id="KW-0862">Zinc</keyword>
<dbReference type="PANTHER" id="PTHR11733:SF167">
    <property type="entry name" value="FI17812P1-RELATED"/>
    <property type="match status" value="1"/>
</dbReference>
<dbReference type="Gene3D" id="1.10.1380.10">
    <property type="entry name" value="Neutral endopeptidase , domain2"/>
    <property type="match status" value="1"/>
</dbReference>
<proteinExistence type="inferred from homology"/>
<dbReference type="GO" id="GO:0004222">
    <property type="term" value="F:metalloendopeptidase activity"/>
    <property type="evidence" value="ECO:0007669"/>
    <property type="project" value="InterPro"/>
</dbReference>
<evidence type="ECO:0000256" key="4">
    <source>
        <dbReference type="ARBA" id="ARBA00022723"/>
    </source>
</evidence>
<comment type="cofactor">
    <cofactor evidence="1">
        <name>Zn(2+)</name>
        <dbReference type="ChEBI" id="CHEBI:29105"/>
    </cofactor>
</comment>
<dbReference type="EC" id="3.4.24.-" evidence="10"/>
<dbReference type="CDD" id="cd08662">
    <property type="entry name" value="M13"/>
    <property type="match status" value="1"/>
</dbReference>
<evidence type="ECO:0000256" key="1">
    <source>
        <dbReference type="ARBA" id="ARBA00001947"/>
    </source>
</evidence>
<evidence type="ECO:0000259" key="8">
    <source>
        <dbReference type="Pfam" id="PF01431"/>
    </source>
</evidence>
<protein>
    <submittedName>
        <fullName evidence="10">Neutral endopeptidase</fullName>
        <ecNumber evidence="10">3.4.24.-</ecNumber>
    </submittedName>
</protein>
<feature type="domain" description="Peptidase M13 N-terminal" evidence="9">
    <location>
        <begin position="7"/>
        <end position="385"/>
    </location>
</feature>
<dbReference type="RefSeq" id="WP_129719791.1">
    <property type="nucleotide sequence ID" value="NZ_LR214951.1"/>
</dbReference>
<keyword evidence="11" id="KW-1185">Reference proteome</keyword>
<evidence type="ECO:0000313" key="11">
    <source>
        <dbReference type="Proteomes" id="UP000289440"/>
    </source>
</evidence>
<dbReference type="SUPFAM" id="SSF55486">
    <property type="entry name" value="Metalloproteases ('zincins'), catalytic domain"/>
    <property type="match status" value="1"/>
</dbReference>
<feature type="domain" description="Peptidase M13 C-terminal" evidence="8">
    <location>
        <begin position="442"/>
        <end position="632"/>
    </location>
</feature>
<sequence length="635" mass="74946">MTKINLKDDFFHAINQEWFEKSKIPNDKTSISPWVENAIQIEKLIKKLFKKWSKNPNKIPNNPYLRQAVKFYNLVINEEKREELGWSPIKAKLNEIERINSFDEIFNNWSKYNKMFTYLPLAIDVGEDFKNDSKNIAWILEHSTILENKTIYENKKEKERHLRVWTRVVMKLLLNYGKSEEEAKTLIKKAIQFDNLYKDYVLSPEQLSNYVSLYNLKTRKEIRSFSKKIDILKVIDETFGKKINKISVQNLEHLSKIDEIFDNKNFENYKALFFIKNLLSNVGLLSEKIRKIAFEYTKFAYSIKKMKKLEDYAISLTLKFFGMPFGLYYAKKYFGKKAKQDVEFMVENIIKEYTERLNNNNWLSQNTINTAIKKLSKLKVMIGFPERIEQFYKEFIVNDYSENGNLVNNAEKFSLILHKYKISLYNKKENDKYWKMSPIEINAYYDPIKNLMVFPAGILSKPFYDIKRSTSANYSGIGAVIAHEISHGFDNNGANFDENGNLNNWWTQEDYQQFQEKTNQVIKLYDGFETEYGKVNGKLTVSENIADIGGFSCALSAAQKEKDFDAKVFFETWAEIWKSKYTENAAKRRLESDVHAPAKARVNVVVANEDLFYRTYNINEQDKMFIPSQKRVKIW</sequence>
<keyword evidence="5 10" id="KW-0378">Hydrolase</keyword>
<evidence type="ECO:0000313" key="10">
    <source>
        <dbReference type="EMBL" id="VEU59397.1"/>
    </source>
</evidence>
<dbReference type="InterPro" id="IPR008753">
    <property type="entry name" value="Peptidase_M13_N"/>
</dbReference>
<dbReference type="GO" id="GO:0046872">
    <property type="term" value="F:metal ion binding"/>
    <property type="evidence" value="ECO:0007669"/>
    <property type="project" value="UniProtKB-KW"/>
</dbReference>
<dbReference type="AlphaFoldDB" id="A0A449A589"/>
<dbReference type="PANTHER" id="PTHR11733">
    <property type="entry name" value="ZINC METALLOPROTEASE FAMILY M13 NEPRILYSIN-RELATED"/>
    <property type="match status" value="1"/>
</dbReference>
<dbReference type="InterPro" id="IPR000718">
    <property type="entry name" value="Peptidase_M13"/>
</dbReference>
<dbReference type="PRINTS" id="PR00786">
    <property type="entry name" value="NEPRILYSIN"/>
</dbReference>
<keyword evidence="4" id="KW-0479">Metal-binding</keyword>
<keyword evidence="3" id="KW-0645">Protease</keyword>
<evidence type="ECO:0000256" key="5">
    <source>
        <dbReference type="ARBA" id="ARBA00022801"/>
    </source>
</evidence>
<dbReference type="InterPro" id="IPR018497">
    <property type="entry name" value="Peptidase_M13_C"/>
</dbReference>
<dbReference type="Pfam" id="PF01431">
    <property type="entry name" value="Peptidase_M13"/>
    <property type="match status" value="1"/>
</dbReference>
<keyword evidence="7" id="KW-0482">Metalloprotease</keyword>
<dbReference type="GO" id="GO:0016485">
    <property type="term" value="P:protein processing"/>
    <property type="evidence" value="ECO:0007669"/>
    <property type="project" value="TreeGrafter"/>
</dbReference>
<evidence type="ECO:0000256" key="7">
    <source>
        <dbReference type="ARBA" id="ARBA00023049"/>
    </source>
</evidence>
<evidence type="ECO:0000256" key="6">
    <source>
        <dbReference type="ARBA" id="ARBA00022833"/>
    </source>
</evidence>
<dbReference type="Proteomes" id="UP000289440">
    <property type="component" value="Chromosome"/>
</dbReference>
<accession>A0A449A589</accession>
<dbReference type="OrthoDB" id="9775677at2"/>
<organism evidence="10 11">
    <name type="scientific">Mesomycoplasma neurolyticum</name>
    <dbReference type="NCBI Taxonomy" id="2120"/>
    <lineage>
        <taxon>Bacteria</taxon>
        <taxon>Bacillati</taxon>
        <taxon>Mycoplasmatota</taxon>
        <taxon>Mycoplasmoidales</taxon>
        <taxon>Metamycoplasmataceae</taxon>
        <taxon>Mesomycoplasma</taxon>
    </lineage>
</organism>
<comment type="similarity">
    <text evidence="2">Belongs to the peptidase M13 family.</text>
</comment>
<dbReference type="Gene3D" id="3.40.390.10">
    <property type="entry name" value="Collagenase (Catalytic Domain)"/>
    <property type="match status" value="1"/>
</dbReference>
<reference evidence="10 11" key="1">
    <citation type="submission" date="2019-01" db="EMBL/GenBank/DDBJ databases">
        <authorList>
            <consortium name="Pathogen Informatics"/>
        </authorList>
    </citation>
    <scope>NUCLEOTIDE SEQUENCE [LARGE SCALE GENOMIC DNA]</scope>
    <source>
        <strain evidence="10 11">NCTC10166</strain>
    </source>
</reference>